<reference evidence="2" key="1">
    <citation type="submission" date="2023-07" db="EMBL/GenBank/DDBJ databases">
        <authorList>
            <consortium name="CYATHOMIX"/>
        </authorList>
    </citation>
    <scope>NUCLEOTIDE SEQUENCE</scope>
    <source>
        <strain evidence="2">N/A</strain>
    </source>
</reference>
<feature type="compositionally biased region" description="Low complexity" evidence="1">
    <location>
        <begin position="154"/>
        <end position="172"/>
    </location>
</feature>
<comment type="caution">
    <text evidence="2">The sequence shown here is derived from an EMBL/GenBank/DDBJ whole genome shotgun (WGS) entry which is preliminary data.</text>
</comment>
<dbReference type="AlphaFoldDB" id="A0AA36GTB1"/>
<gene>
    <name evidence="2" type="ORF">CYNAS_LOCUS9944</name>
</gene>
<evidence type="ECO:0000313" key="2">
    <source>
        <dbReference type="EMBL" id="CAJ0597961.1"/>
    </source>
</evidence>
<proteinExistence type="predicted"/>
<name>A0AA36GTB1_CYLNA</name>
<accession>A0AA36GTB1</accession>
<feature type="region of interest" description="Disordered" evidence="1">
    <location>
        <begin position="123"/>
        <end position="224"/>
    </location>
</feature>
<feature type="compositionally biased region" description="Low complexity" evidence="1">
    <location>
        <begin position="132"/>
        <end position="147"/>
    </location>
</feature>
<evidence type="ECO:0000313" key="3">
    <source>
        <dbReference type="Proteomes" id="UP001176961"/>
    </source>
</evidence>
<feature type="compositionally biased region" description="Low complexity" evidence="1">
    <location>
        <begin position="22"/>
        <end position="44"/>
    </location>
</feature>
<protein>
    <submittedName>
        <fullName evidence="2">Uncharacterized protein</fullName>
    </submittedName>
</protein>
<sequence length="374" mass="39954">MQNTNPMGNPNMPPGGYPPPNQGQMQPGMGYYGQPGPAQGQQAQMGMSGQQMMMGSGSSGMPMGYQGGVPPMMQQQPVQPAPQPSMMQQAMYGPQGAIATASRPYSGTSAPAPAAYSTSSAMPVGMGGVQGPGPQSYPGQPQPAQQQTSVGGFAPQQQQSASASTQQSYPYSHSGAPAANYPSSSGLGTSAHPGGSVGAHPIPHQSAPKPDTKKPLNPPPYSPQILEHLDQFSVGTLTVIGRELVSELTTRTHSLCMSLKAVSERKPPVAGDPEQLLEYCQMLMDKLVEIRIRIEKKVGNRRLNTTDYIKRMSDMTPPVDDAPAELKEKRQQFEENRTKLCTLNNDLKMLDWMASVTDPSLLKKVDKMATSLRE</sequence>
<keyword evidence="3" id="KW-1185">Reference proteome</keyword>
<feature type="region of interest" description="Disordered" evidence="1">
    <location>
        <begin position="1"/>
        <end position="44"/>
    </location>
</feature>
<organism evidence="2 3">
    <name type="scientific">Cylicocyclus nassatus</name>
    <name type="common">Nematode worm</name>
    <dbReference type="NCBI Taxonomy" id="53992"/>
    <lineage>
        <taxon>Eukaryota</taxon>
        <taxon>Metazoa</taxon>
        <taxon>Ecdysozoa</taxon>
        <taxon>Nematoda</taxon>
        <taxon>Chromadorea</taxon>
        <taxon>Rhabditida</taxon>
        <taxon>Rhabditina</taxon>
        <taxon>Rhabditomorpha</taxon>
        <taxon>Strongyloidea</taxon>
        <taxon>Strongylidae</taxon>
        <taxon>Cylicocyclus</taxon>
    </lineage>
</organism>
<feature type="compositionally biased region" description="Pro residues" evidence="1">
    <location>
        <begin position="11"/>
        <end position="21"/>
    </location>
</feature>
<dbReference type="EMBL" id="CATQJL010000223">
    <property type="protein sequence ID" value="CAJ0597961.1"/>
    <property type="molecule type" value="Genomic_DNA"/>
</dbReference>
<feature type="compositionally biased region" description="Low complexity" evidence="1">
    <location>
        <begin position="1"/>
        <end position="10"/>
    </location>
</feature>
<dbReference type="Proteomes" id="UP001176961">
    <property type="component" value="Unassembled WGS sequence"/>
</dbReference>
<evidence type="ECO:0000256" key="1">
    <source>
        <dbReference type="SAM" id="MobiDB-lite"/>
    </source>
</evidence>